<organism evidence="2 3">
    <name type="scientific">Deinococcus aerius</name>
    <dbReference type="NCBI Taxonomy" id="200253"/>
    <lineage>
        <taxon>Bacteria</taxon>
        <taxon>Thermotogati</taxon>
        <taxon>Deinococcota</taxon>
        <taxon>Deinococci</taxon>
        <taxon>Deinococcales</taxon>
        <taxon>Deinococcaceae</taxon>
        <taxon>Deinococcus</taxon>
    </lineage>
</organism>
<dbReference type="SUPFAM" id="SSF53067">
    <property type="entry name" value="Actin-like ATPase domain"/>
    <property type="match status" value="2"/>
</dbReference>
<dbReference type="PANTHER" id="PTHR43190">
    <property type="entry name" value="N-ACETYL-D-GLUCOSAMINE KINASE"/>
    <property type="match status" value="1"/>
</dbReference>
<evidence type="ECO:0000313" key="3">
    <source>
        <dbReference type="Proteomes" id="UP000236569"/>
    </source>
</evidence>
<dbReference type="InterPro" id="IPR052519">
    <property type="entry name" value="Euk-type_GlcNAc_Kinase"/>
</dbReference>
<reference evidence="3" key="1">
    <citation type="submission" date="2018-01" db="EMBL/GenBank/DDBJ databases">
        <title>Draft Genome Sequence of the Radioresistant Bacterium Deinococcus aerius TR0125, Isolated from the Higher Atmosphere above Japan.</title>
        <authorList>
            <person name="Satoh K."/>
            <person name="Arai H."/>
            <person name="Sanzen T."/>
            <person name="Kawaguchi Y."/>
            <person name="Hayashi H."/>
            <person name="Yokobori S."/>
            <person name="Yamagishi A."/>
            <person name="Oono Y."/>
            <person name="Narumi I."/>
        </authorList>
    </citation>
    <scope>NUCLEOTIDE SEQUENCE [LARGE SCALE GENOMIC DNA]</scope>
    <source>
        <strain evidence="3">TR0125</strain>
    </source>
</reference>
<dbReference type="PANTHER" id="PTHR43190:SF3">
    <property type="entry name" value="N-ACETYL-D-GLUCOSAMINE KINASE"/>
    <property type="match status" value="1"/>
</dbReference>
<dbReference type="Pfam" id="PF01869">
    <property type="entry name" value="BcrAD_BadFG"/>
    <property type="match status" value="1"/>
</dbReference>
<name>A0A2I9DAW6_9DEIO</name>
<gene>
    <name evidence="2" type="ORF">DAERI_220029</name>
</gene>
<protein>
    <submittedName>
        <fullName evidence="2">ATPase BadF/BadG/BcrA/BcrD type</fullName>
    </submittedName>
</protein>
<feature type="domain" description="ATPase BadF/BadG/BcrA/BcrD type" evidence="1">
    <location>
        <begin position="8"/>
        <end position="300"/>
    </location>
</feature>
<evidence type="ECO:0000259" key="1">
    <source>
        <dbReference type="Pfam" id="PF01869"/>
    </source>
</evidence>
<dbReference type="InterPro" id="IPR002731">
    <property type="entry name" value="ATPase_BadF"/>
</dbReference>
<dbReference type="InterPro" id="IPR043129">
    <property type="entry name" value="ATPase_NBD"/>
</dbReference>
<accession>A0A2I9DAW6</accession>
<evidence type="ECO:0000313" key="2">
    <source>
        <dbReference type="EMBL" id="GBF08086.1"/>
    </source>
</evidence>
<dbReference type="AlphaFoldDB" id="A0A2I9DAW6"/>
<sequence>MSLPDLVLGIDAGNTKTVALVADTSGRVLGWGRGGRGNIYVSKRDALAAIDRAALGAIRMADAHTAGLRAAVLSATGADWPEDFALLGAELESRGWGTERRVVNDALGALHAASPDGNGVMVACGTGAGIAAASGGKTWHTGFWQEPGGAEDLGRMTLRAVYRAELGLDPPTLLTERVLATYRLPNVGALLHAFTRRDRRPPGRVGRLARVLLDAAAAGDVTARALVERHGAALGDYALVAARRLGLGGKAFALYAAGGVMRHPSSLLRDALLTRVRGGEPGAVPGEGGLEPALGAILLALRAAHAGHPAGERLHDWRAALAATLPPDTLFRT</sequence>
<proteinExistence type="predicted"/>
<dbReference type="RefSeq" id="WP_235610497.1">
    <property type="nucleotide sequence ID" value="NZ_BFAG01000022.1"/>
</dbReference>
<dbReference type="Gene3D" id="3.30.420.40">
    <property type="match status" value="2"/>
</dbReference>
<dbReference type="EMBL" id="BFAG01000022">
    <property type="protein sequence ID" value="GBF08086.1"/>
    <property type="molecule type" value="Genomic_DNA"/>
</dbReference>
<keyword evidence="3" id="KW-1185">Reference proteome</keyword>
<dbReference type="Proteomes" id="UP000236569">
    <property type="component" value="Unassembled WGS sequence"/>
</dbReference>
<comment type="caution">
    <text evidence="2">The sequence shown here is derived from an EMBL/GenBank/DDBJ whole genome shotgun (WGS) entry which is preliminary data.</text>
</comment>